<organism evidence="2 3">
    <name type="scientific">Mikania micrantha</name>
    <name type="common">bitter vine</name>
    <dbReference type="NCBI Taxonomy" id="192012"/>
    <lineage>
        <taxon>Eukaryota</taxon>
        <taxon>Viridiplantae</taxon>
        <taxon>Streptophyta</taxon>
        <taxon>Embryophyta</taxon>
        <taxon>Tracheophyta</taxon>
        <taxon>Spermatophyta</taxon>
        <taxon>Magnoliopsida</taxon>
        <taxon>eudicotyledons</taxon>
        <taxon>Gunneridae</taxon>
        <taxon>Pentapetalae</taxon>
        <taxon>asterids</taxon>
        <taxon>campanulids</taxon>
        <taxon>Asterales</taxon>
        <taxon>Asteraceae</taxon>
        <taxon>Asteroideae</taxon>
        <taxon>Heliantheae alliance</taxon>
        <taxon>Eupatorieae</taxon>
        <taxon>Mikania</taxon>
    </lineage>
</organism>
<dbReference type="EMBL" id="SZYD01000007">
    <property type="protein sequence ID" value="KAD5803685.1"/>
    <property type="molecule type" value="Genomic_DNA"/>
</dbReference>
<accession>A0A5N6P680</accession>
<proteinExistence type="predicted"/>
<evidence type="ECO:0008006" key="4">
    <source>
        <dbReference type="Google" id="ProtNLM"/>
    </source>
</evidence>
<sequence length="153" mass="17011">MIKENVVIEEVHDIIDPNLLKQMDTQSLNSFLKTARACLKKALAERPTMDQVVKELEETLELQSKHQNPGEGSGRNNGHKPYPYPGWDKEAALKESLAQSFLIGNERNHRLLFDLVGYLGTAWCMSGLGFLVENGKNHRLMFGAELSGGFGAA</sequence>
<gene>
    <name evidence="2" type="ORF">E3N88_15045</name>
</gene>
<evidence type="ECO:0000313" key="2">
    <source>
        <dbReference type="EMBL" id="KAD5803685.1"/>
    </source>
</evidence>
<dbReference type="AlphaFoldDB" id="A0A5N6P680"/>
<dbReference type="Proteomes" id="UP000326396">
    <property type="component" value="Linkage Group LG15"/>
</dbReference>
<dbReference type="Gene3D" id="1.10.510.10">
    <property type="entry name" value="Transferase(Phosphotransferase) domain 1"/>
    <property type="match status" value="1"/>
</dbReference>
<reference evidence="2 3" key="1">
    <citation type="submission" date="2019-05" db="EMBL/GenBank/DDBJ databases">
        <title>Mikania micrantha, genome provides insights into the molecular mechanism of rapid growth.</title>
        <authorList>
            <person name="Liu B."/>
        </authorList>
    </citation>
    <scope>NUCLEOTIDE SEQUENCE [LARGE SCALE GENOMIC DNA]</scope>
    <source>
        <strain evidence="2">NLD-2019</strain>
        <tissue evidence="2">Leaf</tissue>
    </source>
</reference>
<feature type="region of interest" description="Disordered" evidence="1">
    <location>
        <begin position="61"/>
        <end position="84"/>
    </location>
</feature>
<name>A0A5N6P680_9ASTR</name>
<protein>
    <recommendedName>
        <fullName evidence="4">Serine-threonine/tyrosine-protein kinase catalytic domain-containing protein</fullName>
    </recommendedName>
</protein>
<keyword evidence="3" id="KW-1185">Reference proteome</keyword>
<comment type="caution">
    <text evidence="2">The sequence shown here is derived from an EMBL/GenBank/DDBJ whole genome shotgun (WGS) entry which is preliminary data.</text>
</comment>
<evidence type="ECO:0000256" key="1">
    <source>
        <dbReference type="SAM" id="MobiDB-lite"/>
    </source>
</evidence>
<evidence type="ECO:0000313" key="3">
    <source>
        <dbReference type="Proteomes" id="UP000326396"/>
    </source>
</evidence>
<dbReference type="OrthoDB" id="2013020at2759"/>